<accession>A0A7W7HXK5</accession>
<feature type="domain" description="Tr-type G" evidence="4">
    <location>
        <begin position="3"/>
        <end position="246"/>
    </location>
</feature>
<dbReference type="PANTHER" id="PTHR43261:SF1">
    <property type="entry name" value="RIBOSOME-RELEASING FACTOR 2, MITOCHONDRIAL"/>
    <property type="match status" value="1"/>
</dbReference>
<evidence type="ECO:0000313" key="5">
    <source>
        <dbReference type="EMBL" id="MBB4762601.1"/>
    </source>
</evidence>
<gene>
    <name evidence="5" type="ORF">BJ971_003157</name>
</gene>
<organism evidence="5 6">
    <name type="scientific">Actinoplanes digitatis</name>
    <dbReference type="NCBI Taxonomy" id="1868"/>
    <lineage>
        <taxon>Bacteria</taxon>
        <taxon>Bacillati</taxon>
        <taxon>Actinomycetota</taxon>
        <taxon>Actinomycetes</taxon>
        <taxon>Micromonosporales</taxon>
        <taxon>Micromonosporaceae</taxon>
        <taxon>Actinoplanes</taxon>
    </lineage>
</organism>
<dbReference type="Pfam" id="PF00009">
    <property type="entry name" value="GTP_EFTU"/>
    <property type="match status" value="1"/>
</dbReference>
<dbReference type="InterPro" id="IPR005225">
    <property type="entry name" value="Small_GTP-bd"/>
</dbReference>
<reference evidence="5 6" key="1">
    <citation type="submission" date="2020-08" db="EMBL/GenBank/DDBJ databases">
        <title>Sequencing the genomes of 1000 actinobacteria strains.</title>
        <authorList>
            <person name="Klenk H.-P."/>
        </authorList>
    </citation>
    <scope>NUCLEOTIDE SEQUENCE [LARGE SCALE GENOMIC DNA]</scope>
    <source>
        <strain evidence="5 6">DSM 43149</strain>
    </source>
</reference>
<dbReference type="GO" id="GO:0003924">
    <property type="term" value="F:GTPase activity"/>
    <property type="evidence" value="ECO:0007669"/>
    <property type="project" value="InterPro"/>
</dbReference>
<dbReference type="PRINTS" id="PR01037">
    <property type="entry name" value="TCRTETOQM"/>
</dbReference>
<dbReference type="InterPro" id="IPR031157">
    <property type="entry name" value="G_TR_CS"/>
</dbReference>
<keyword evidence="3" id="KW-0342">GTP-binding</keyword>
<dbReference type="InterPro" id="IPR000795">
    <property type="entry name" value="T_Tr_GTP-bd_dom"/>
</dbReference>
<dbReference type="SUPFAM" id="SSF54211">
    <property type="entry name" value="Ribosomal protein S5 domain 2-like"/>
    <property type="match status" value="1"/>
</dbReference>
<dbReference type="Gene3D" id="3.30.230.10">
    <property type="match status" value="1"/>
</dbReference>
<dbReference type="InterPro" id="IPR020568">
    <property type="entry name" value="Ribosomal_Su5_D2-typ_SF"/>
</dbReference>
<evidence type="ECO:0000256" key="2">
    <source>
        <dbReference type="ARBA" id="ARBA00022917"/>
    </source>
</evidence>
<dbReference type="InterPro" id="IPR000640">
    <property type="entry name" value="EFG_V-like"/>
</dbReference>
<dbReference type="Gene3D" id="2.40.30.10">
    <property type="entry name" value="Translation factors"/>
    <property type="match status" value="1"/>
</dbReference>
<evidence type="ECO:0000256" key="1">
    <source>
        <dbReference type="ARBA" id="ARBA00022741"/>
    </source>
</evidence>
<dbReference type="Proteomes" id="UP000578112">
    <property type="component" value="Unassembled WGS sequence"/>
</dbReference>
<dbReference type="EMBL" id="JACHNH010000001">
    <property type="protein sequence ID" value="MBB4762601.1"/>
    <property type="molecule type" value="Genomic_DNA"/>
</dbReference>
<dbReference type="GO" id="GO:0032790">
    <property type="term" value="P:ribosome disassembly"/>
    <property type="evidence" value="ECO:0007669"/>
    <property type="project" value="TreeGrafter"/>
</dbReference>
<name>A0A7W7HXK5_9ACTN</name>
<dbReference type="NCBIfam" id="TIGR00231">
    <property type="entry name" value="small_GTP"/>
    <property type="match status" value="1"/>
</dbReference>
<dbReference type="GO" id="GO:0006412">
    <property type="term" value="P:translation"/>
    <property type="evidence" value="ECO:0007669"/>
    <property type="project" value="UniProtKB-KW"/>
</dbReference>
<dbReference type="InterPro" id="IPR035647">
    <property type="entry name" value="EFG_III/V"/>
</dbReference>
<evidence type="ECO:0000256" key="3">
    <source>
        <dbReference type="ARBA" id="ARBA00023134"/>
    </source>
</evidence>
<dbReference type="InterPro" id="IPR005517">
    <property type="entry name" value="Transl_elong_EFG/EF2_IV"/>
</dbReference>
<dbReference type="PRINTS" id="PR00315">
    <property type="entry name" value="ELONGATNFCT"/>
</dbReference>
<dbReference type="Pfam" id="PF00679">
    <property type="entry name" value="EFG_C"/>
    <property type="match status" value="1"/>
</dbReference>
<comment type="caution">
    <text evidence="5">The sequence shown here is derived from an EMBL/GenBank/DDBJ whole genome shotgun (WGS) entry which is preliminary data.</text>
</comment>
<dbReference type="PROSITE" id="PS51722">
    <property type="entry name" value="G_TR_2"/>
    <property type="match status" value="1"/>
</dbReference>
<dbReference type="GO" id="GO:0005525">
    <property type="term" value="F:GTP binding"/>
    <property type="evidence" value="ECO:0007669"/>
    <property type="project" value="UniProtKB-KW"/>
</dbReference>
<evidence type="ECO:0000259" key="4">
    <source>
        <dbReference type="PROSITE" id="PS51722"/>
    </source>
</evidence>
<sequence>MTVRTLNLGILAHVDAGKTSLTERLLFTHGAVAELGSVDAGNTATDSGALERERGITIRAAVASLTVGDLRLNLIDTPGHPDFIAEVERALAVLDGAVLVLSAVEGVQAQTRVLLRSLRRLRIPTLIFINKIDRAGARTDSLLPEVRTRLGAAVVAMNAVRDAGTAAARVVPRRWEPRAAETLADHDDDLLARLVDGAEPPPAEVRGLLAEQTAAGLVHPVFFGSATTGAGTGDLTGGIVSLLRPREATGGGTTGLVFAIERGAGGEKVAYLRLFSGMLRERQRVVFRRAAGAGTEEVSGRLSGVEVVGGGRGDLTAGSIGRVRGLPGIRVGDRLGATAAAMTPQFSPPGIESLVRAARPDDQARLHAALNILADEDPLIRTRAVPGGGTSVLLYGAVQREVLADRLDRDFGVVAVFGEIRPVYFERVTGAGEHMIAFDPRRPNDFWATVGLRVEPGPPGSGLRYVRDVQWGAIPPAFHRATEEAVRRTAEQGLHGWEILDCTVTVIRTGYRSPTSSAADFRGLAPVVFMRALRAAGTTICEPCAAFDLEAPADTLSAVLAMLSGLGADVTGSDMDGAVCTVTGRMPVRLVPELTAALPGLTRGEGALWSRPGQDRPLRGAAVRRRRLDGNPLDYDEYLRFLSSRLPVS</sequence>
<keyword evidence="2" id="KW-0648">Protein biosynthesis</keyword>
<dbReference type="SMART" id="SM00889">
    <property type="entry name" value="EFG_IV"/>
    <property type="match status" value="1"/>
</dbReference>
<dbReference type="Gene3D" id="3.30.70.870">
    <property type="entry name" value="Elongation Factor G (Translational Gtpase), domain 3"/>
    <property type="match status" value="1"/>
</dbReference>
<keyword evidence="6" id="KW-1185">Reference proteome</keyword>
<dbReference type="PROSITE" id="PS00301">
    <property type="entry name" value="G_TR_1"/>
    <property type="match status" value="1"/>
</dbReference>
<dbReference type="SUPFAM" id="SSF50447">
    <property type="entry name" value="Translation proteins"/>
    <property type="match status" value="1"/>
</dbReference>
<dbReference type="Gene3D" id="3.40.50.300">
    <property type="entry name" value="P-loop containing nucleotide triphosphate hydrolases"/>
    <property type="match status" value="1"/>
</dbReference>
<proteinExistence type="predicted"/>
<dbReference type="SUPFAM" id="SSF52540">
    <property type="entry name" value="P-loop containing nucleoside triphosphate hydrolases"/>
    <property type="match status" value="1"/>
</dbReference>
<dbReference type="InterPro" id="IPR014721">
    <property type="entry name" value="Ribsml_uS5_D2-typ_fold_subgr"/>
</dbReference>
<dbReference type="InterPro" id="IPR009000">
    <property type="entry name" value="Transl_B-barrel_sf"/>
</dbReference>
<dbReference type="AlphaFoldDB" id="A0A7W7HXK5"/>
<dbReference type="RefSeq" id="WP_184993814.1">
    <property type="nucleotide sequence ID" value="NZ_BOMK01000009.1"/>
</dbReference>
<dbReference type="PANTHER" id="PTHR43261">
    <property type="entry name" value="TRANSLATION ELONGATION FACTOR G-RELATED"/>
    <property type="match status" value="1"/>
</dbReference>
<dbReference type="Pfam" id="PF03764">
    <property type="entry name" value="EFG_IV"/>
    <property type="match status" value="1"/>
</dbReference>
<evidence type="ECO:0000313" key="6">
    <source>
        <dbReference type="Proteomes" id="UP000578112"/>
    </source>
</evidence>
<protein>
    <submittedName>
        <fullName evidence="5">Ribosomal protection tetracycline resistance protein</fullName>
    </submittedName>
</protein>
<dbReference type="InterPro" id="IPR027417">
    <property type="entry name" value="P-loop_NTPase"/>
</dbReference>
<keyword evidence="1" id="KW-0547">Nucleotide-binding</keyword>
<dbReference type="SUPFAM" id="SSF54980">
    <property type="entry name" value="EF-G C-terminal domain-like"/>
    <property type="match status" value="2"/>
</dbReference>